<name>A0A0K2SNU5_LIMPI</name>
<gene>
    <name evidence="1" type="ORF">LIP_2674</name>
</gene>
<proteinExistence type="predicted"/>
<dbReference type="EMBL" id="AP014924">
    <property type="protein sequence ID" value="BAS28504.1"/>
    <property type="molecule type" value="Genomic_DNA"/>
</dbReference>
<dbReference type="KEGG" id="lpil:LIP_2674"/>
<reference evidence="2" key="2">
    <citation type="journal article" date="2016" name="Int. J. Syst. Evol. Microbiol.">
        <title>Complete genome sequence and cell structure of Limnochorda pilosa, a Gram-negative spore-former within the phylum Firmicutes.</title>
        <authorList>
            <person name="Watanabe M."/>
            <person name="Kojima H."/>
            <person name="Fukui M."/>
        </authorList>
    </citation>
    <scope>NUCLEOTIDE SEQUENCE [LARGE SCALE GENOMIC DNA]</scope>
    <source>
        <strain evidence="2">HC45</strain>
    </source>
</reference>
<keyword evidence="2" id="KW-1185">Reference proteome</keyword>
<reference evidence="2" key="1">
    <citation type="submission" date="2015-07" db="EMBL/GenBank/DDBJ databases">
        <title>Complete genome sequence and phylogenetic analysis of Limnochorda pilosa.</title>
        <authorList>
            <person name="Watanabe M."/>
            <person name="Kojima H."/>
            <person name="Fukui M."/>
        </authorList>
    </citation>
    <scope>NUCLEOTIDE SEQUENCE [LARGE SCALE GENOMIC DNA]</scope>
    <source>
        <strain evidence="2">HC45</strain>
    </source>
</reference>
<dbReference type="AlphaFoldDB" id="A0A0K2SNU5"/>
<dbReference type="STRING" id="1555112.LIP_2674"/>
<evidence type="ECO:0000313" key="1">
    <source>
        <dbReference type="EMBL" id="BAS28504.1"/>
    </source>
</evidence>
<organism evidence="1 2">
    <name type="scientific">Limnochorda pilosa</name>
    <dbReference type="NCBI Taxonomy" id="1555112"/>
    <lineage>
        <taxon>Bacteria</taxon>
        <taxon>Bacillati</taxon>
        <taxon>Bacillota</taxon>
        <taxon>Limnochordia</taxon>
        <taxon>Limnochordales</taxon>
        <taxon>Limnochordaceae</taxon>
        <taxon>Limnochorda</taxon>
    </lineage>
</organism>
<dbReference type="Proteomes" id="UP000065807">
    <property type="component" value="Chromosome"/>
</dbReference>
<sequence length="219" mass="24145">MLVLSWLRRPFGPRPFDVVDLALEAAAEVPGCVICSAARRATERSFDALLWELVNDPAVRGRIREALGFCPRHTWELVRVERTRTRNVLGKAILFEDIIRHVSVLLRNPQPRRALTTRPPCPACVDEREAERTYLERVLQLAQEGLSRHVTPPTTGSLCSRHLAAAAKGQLADDLAGFIDKQRWDVATPLTPAERASVRAAAGFLGGECVVLDVEAAGP</sequence>
<protein>
    <submittedName>
        <fullName evidence="1">Uncharacterized protein</fullName>
    </submittedName>
</protein>
<evidence type="ECO:0000313" key="2">
    <source>
        <dbReference type="Proteomes" id="UP000065807"/>
    </source>
</evidence>
<accession>A0A0K2SNU5</accession>